<gene>
    <name evidence="3" type="ORF">RF11_07186</name>
</gene>
<name>A0A0C2JXN5_THEKT</name>
<keyword evidence="1" id="KW-0646">Protease inhibitor</keyword>
<dbReference type="GO" id="GO:0004867">
    <property type="term" value="F:serine-type endopeptidase inhibitor activity"/>
    <property type="evidence" value="ECO:0007669"/>
    <property type="project" value="UniProtKB-KW"/>
</dbReference>
<evidence type="ECO:0000313" key="4">
    <source>
        <dbReference type="Proteomes" id="UP000031668"/>
    </source>
</evidence>
<protein>
    <recommendedName>
        <fullName evidence="5">BPTI/Kunitz inhibitor domain-containing protein</fullName>
    </recommendedName>
</protein>
<dbReference type="Gene3D" id="4.10.410.10">
    <property type="entry name" value="Pancreatic trypsin inhibitor Kunitz domain"/>
    <property type="match status" value="1"/>
</dbReference>
<keyword evidence="2" id="KW-0722">Serine protease inhibitor</keyword>
<evidence type="ECO:0008006" key="5">
    <source>
        <dbReference type="Google" id="ProtNLM"/>
    </source>
</evidence>
<dbReference type="AlphaFoldDB" id="A0A0C2JXN5"/>
<keyword evidence="4" id="KW-1185">Reference proteome</keyword>
<dbReference type="Proteomes" id="UP000031668">
    <property type="component" value="Unassembled WGS sequence"/>
</dbReference>
<dbReference type="EMBL" id="JWZT01000486">
    <property type="protein sequence ID" value="KII74253.1"/>
    <property type="molecule type" value="Genomic_DNA"/>
</dbReference>
<evidence type="ECO:0000256" key="2">
    <source>
        <dbReference type="ARBA" id="ARBA00022900"/>
    </source>
</evidence>
<sequence>MSKERGYWQIKGETVPYAIRSLKSHIERSRSGGLQSTGQRHNQEHIHLPSKAWCKQRYRFNITAFVVYTCINNAESPYFRDCAWSDQYSLYWYDGTSRSCVEFSSCGTETPVTNVFWAKEDCVAECVTPYKVKNERCLIDWGEVVFSRDMGGENLIAFNMYAGACVRYVKMEDKPVPLTFKTYEECKKYCLFKEFR</sequence>
<accession>A0A0C2JXN5</accession>
<evidence type="ECO:0000313" key="3">
    <source>
        <dbReference type="EMBL" id="KII74253.1"/>
    </source>
</evidence>
<proteinExistence type="predicted"/>
<organism evidence="3 4">
    <name type="scientific">Thelohanellus kitauei</name>
    <name type="common">Myxosporean</name>
    <dbReference type="NCBI Taxonomy" id="669202"/>
    <lineage>
        <taxon>Eukaryota</taxon>
        <taxon>Metazoa</taxon>
        <taxon>Cnidaria</taxon>
        <taxon>Myxozoa</taxon>
        <taxon>Myxosporea</taxon>
        <taxon>Bivalvulida</taxon>
        <taxon>Platysporina</taxon>
        <taxon>Myxobolidae</taxon>
        <taxon>Thelohanellus</taxon>
    </lineage>
</organism>
<comment type="caution">
    <text evidence="3">The sequence shown here is derived from an EMBL/GenBank/DDBJ whole genome shotgun (WGS) entry which is preliminary data.</text>
</comment>
<dbReference type="InterPro" id="IPR036880">
    <property type="entry name" value="Kunitz_BPTI_sf"/>
</dbReference>
<evidence type="ECO:0000256" key="1">
    <source>
        <dbReference type="ARBA" id="ARBA00022690"/>
    </source>
</evidence>
<reference evidence="3 4" key="1">
    <citation type="journal article" date="2014" name="Genome Biol. Evol.">
        <title>The genome of the myxosporean Thelohanellus kitauei shows adaptations to nutrient acquisition within its fish host.</title>
        <authorList>
            <person name="Yang Y."/>
            <person name="Xiong J."/>
            <person name="Zhou Z."/>
            <person name="Huo F."/>
            <person name="Miao W."/>
            <person name="Ran C."/>
            <person name="Liu Y."/>
            <person name="Zhang J."/>
            <person name="Feng J."/>
            <person name="Wang M."/>
            <person name="Wang M."/>
            <person name="Wang L."/>
            <person name="Yao B."/>
        </authorList>
    </citation>
    <scope>NUCLEOTIDE SEQUENCE [LARGE SCALE GENOMIC DNA]</scope>
    <source>
        <strain evidence="3">Wuqing</strain>
    </source>
</reference>